<dbReference type="AlphaFoldDB" id="A0A1D2MJW8"/>
<sequence length="1151" mass="130351">LRSSSYSVNKVHPTPLGNPDPFLIIEKSLEVNGQPWVENVNLIEEFLVQIVRRLSKEYPQLRSTFVVRRLPNFMVPYTNKNEYAIVLDNFDFSIVPHDPSAKPTVDKIGKPNFGQIEVFLPRKYVDPTLPVNGYGDAEATGSKSETMEDCNVFLNSAKAYYSHEVFKAFATAFTKVSQTLNDGDTDDANATTNENGEQLLSQVQLIGPHLLKDLKCNVEVAKIFHLAHQNLRLSSSLKLKTKTTVNHLKSYISVVYGDTEVIIRPALYYEHGYHRVNANVTERIPLHHGGMLTIGESLLKGCLLIPTSFETLWTVQFWPAESHITSLYHPGSVIIRLFKMFGAFCINPLHFYETLNNNFMIGMEDLETLLPEDKSKLLPVDYFISSFLYELEDFPNIEDWAPRNFPTRFLHLLRTAIDCFDKGFHGHYFTKINVLRGLWRNSLDYCDREEKSALRELDDIRESPDTLEDYKDVRFLETDDLEDEFGLRFDDLDIDDGDESRYPPRLTSELVYRSSINPFDSLRSEGVEGAGKSSLRSGTKSLSKLLGSTFLKKLGGGGSKANSEAGTVRSIQEVASEFEKSIAQQRNRPSLLPFPMISEGESHEMHSRQNLYSAADAGPGPSSRSQQQYDNDAFEENVSSGNQVESIYSNILQSIKELPPSDSEMDPDVQEYMIKMKRILQSQEELIISWGKVISEFPKPKFICPHAFTTRQIQYLSRVIAVVSRCSPSTIKIIRSSKIPSWEISGDILRIVLHQMRSESNQGGDHLGRKGAPSPPKKSTSFSGRNLIPKRPTLLFKSFKRDASTDPCKLNEHDQRYSGDHVLSPEEEMQLALEEPETAATNRLLQWLWQLRTSEIGRLSLKANKYLEELYNVSMRNSHFLEQQAEEKAFETLALRSAVAVTKIMETGKFPAHIPLSTAAKKGWLWAEMVLSLASWNHDKGLRIKARIPLVQDDGSSGPKYLSKDINGTAIDMYDTTKKKNPLEPEPDLDAVTLAFHSELSTPIGWNDIEDPRQPGPFTIAVLIFSSLTYYKRWEVIPGNIVHALVRLQKFNTLQHVGNMLSHPHRKTALSEVRKLNKSTSFRIHHFENNIMSKTFKRLASIRTTKHKASKSTETPHPICLTCDQAGCSERNCGSSTIAVWNGREIECTKL</sequence>
<dbReference type="EMBL" id="LJIJ01001020">
    <property type="protein sequence ID" value="ODM93337.1"/>
    <property type="molecule type" value="Genomic_DNA"/>
</dbReference>
<evidence type="ECO:0000313" key="2">
    <source>
        <dbReference type="EMBL" id="ODM93337.1"/>
    </source>
</evidence>
<comment type="caution">
    <text evidence="2">The sequence shown here is derived from an EMBL/GenBank/DDBJ whole genome shotgun (WGS) entry which is preliminary data.</text>
</comment>
<evidence type="ECO:0000256" key="1">
    <source>
        <dbReference type="SAM" id="MobiDB-lite"/>
    </source>
</evidence>
<dbReference type="Proteomes" id="UP000094527">
    <property type="component" value="Unassembled WGS sequence"/>
</dbReference>
<name>A0A1D2MJW8_ORCCI</name>
<gene>
    <name evidence="2" type="ORF">Ocin01_13345</name>
</gene>
<keyword evidence="3" id="KW-1185">Reference proteome</keyword>
<protein>
    <submittedName>
        <fullName evidence="2">Uncharacterized protein</fullName>
    </submittedName>
</protein>
<evidence type="ECO:0000313" key="3">
    <source>
        <dbReference type="Proteomes" id="UP000094527"/>
    </source>
</evidence>
<reference evidence="2 3" key="1">
    <citation type="journal article" date="2016" name="Genome Biol. Evol.">
        <title>Gene Family Evolution Reflects Adaptation to Soil Environmental Stressors in the Genome of the Collembolan Orchesella cincta.</title>
        <authorList>
            <person name="Faddeeva-Vakhrusheva A."/>
            <person name="Derks M.F."/>
            <person name="Anvar S.Y."/>
            <person name="Agamennone V."/>
            <person name="Suring W."/>
            <person name="Smit S."/>
            <person name="van Straalen N.M."/>
            <person name="Roelofs D."/>
        </authorList>
    </citation>
    <scope>NUCLEOTIDE SEQUENCE [LARGE SCALE GENOMIC DNA]</scope>
    <source>
        <tissue evidence="2">Mixed pool</tissue>
    </source>
</reference>
<accession>A0A1D2MJW8</accession>
<proteinExistence type="predicted"/>
<organism evidence="2 3">
    <name type="scientific">Orchesella cincta</name>
    <name type="common">Springtail</name>
    <name type="synonym">Podura cincta</name>
    <dbReference type="NCBI Taxonomy" id="48709"/>
    <lineage>
        <taxon>Eukaryota</taxon>
        <taxon>Metazoa</taxon>
        <taxon>Ecdysozoa</taxon>
        <taxon>Arthropoda</taxon>
        <taxon>Hexapoda</taxon>
        <taxon>Collembola</taxon>
        <taxon>Entomobryomorpha</taxon>
        <taxon>Entomobryoidea</taxon>
        <taxon>Orchesellidae</taxon>
        <taxon>Orchesellinae</taxon>
        <taxon>Orchesella</taxon>
    </lineage>
</organism>
<feature type="non-terminal residue" evidence="2">
    <location>
        <position position="1"/>
    </location>
</feature>
<feature type="region of interest" description="Disordered" evidence="1">
    <location>
        <begin position="760"/>
        <end position="786"/>
    </location>
</feature>
<dbReference type="OrthoDB" id="8251038at2759"/>